<dbReference type="InterPro" id="IPR036249">
    <property type="entry name" value="Thioredoxin-like_sf"/>
</dbReference>
<keyword evidence="3" id="KW-1015">Disulfide bond</keyword>
<dbReference type="AlphaFoldDB" id="A0A8J6Q472"/>
<dbReference type="PANTHER" id="PTHR42852">
    <property type="entry name" value="THIOL:DISULFIDE INTERCHANGE PROTEIN DSBE"/>
    <property type="match status" value="1"/>
</dbReference>
<dbReference type="Gene3D" id="3.40.30.10">
    <property type="entry name" value="Glutaredoxin"/>
    <property type="match status" value="1"/>
</dbReference>
<keyword evidence="5" id="KW-0732">Signal</keyword>
<evidence type="ECO:0000256" key="3">
    <source>
        <dbReference type="ARBA" id="ARBA00023157"/>
    </source>
</evidence>
<dbReference type="Pfam" id="PF13905">
    <property type="entry name" value="Thioredoxin_8"/>
    <property type="match status" value="1"/>
</dbReference>
<evidence type="ECO:0000313" key="7">
    <source>
        <dbReference type="EMBL" id="MBD0833200.1"/>
    </source>
</evidence>
<keyword evidence="2" id="KW-0201">Cytochrome c-type biogenesis</keyword>
<dbReference type="GO" id="GO:0017004">
    <property type="term" value="P:cytochrome complex assembly"/>
    <property type="evidence" value="ECO:0007669"/>
    <property type="project" value="UniProtKB-KW"/>
</dbReference>
<comment type="subcellular location">
    <subcellularLocation>
        <location evidence="1">Cell envelope</location>
    </subcellularLocation>
</comment>
<evidence type="ECO:0000256" key="5">
    <source>
        <dbReference type="SAM" id="SignalP"/>
    </source>
</evidence>
<accession>A0A8J6Q472</accession>
<sequence length="162" mass="18858">MRLFILSIVFCINMMSCTAQENPTKFSKEALNDTLIGLDGETLKFKDILKKYKGKTIVMDVWASWCRDCLEGMPKVKQLQSDYDDVIYLFLSLDRGQDAWKRGINKYNVTGEHYYMLSGRKGPFGAFADLDWIPRYMVVDKKGKIQLFRAIEADDQRIKEFL</sequence>
<dbReference type="PANTHER" id="PTHR42852:SF6">
    <property type="entry name" value="THIOL:DISULFIDE INTERCHANGE PROTEIN DSBE"/>
    <property type="match status" value="1"/>
</dbReference>
<protein>
    <submittedName>
        <fullName evidence="7">TlpA family protein disulfide reductase</fullName>
    </submittedName>
</protein>
<dbReference type="InterPro" id="IPR050553">
    <property type="entry name" value="Thioredoxin_ResA/DsbE_sf"/>
</dbReference>
<feature type="signal peptide" evidence="5">
    <location>
        <begin position="1"/>
        <end position="21"/>
    </location>
</feature>
<dbReference type="InterPro" id="IPR013766">
    <property type="entry name" value="Thioredoxin_domain"/>
</dbReference>
<dbReference type="CDD" id="cd02966">
    <property type="entry name" value="TlpA_like_family"/>
    <property type="match status" value="1"/>
</dbReference>
<evidence type="ECO:0000313" key="8">
    <source>
        <dbReference type="Proteomes" id="UP000600588"/>
    </source>
</evidence>
<reference evidence="7 8" key="1">
    <citation type="submission" date="2020-09" db="EMBL/GenBank/DDBJ databases">
        <title>TT11 complete genome.</title>
        <authorList>
            <person name="Wu Z."/>
        </authorList>
    </citation>
    <scope>NUCLEOTIDE SEQUENCE [LARGE SCALE GENOMIC DNA]</scope>
    <source>
        <strain evidence="7 8">TT11</strain>
    </source>
</reference>
<dbReference type="GO" id="GO:0030313">
    <property type="term" value="C:cell envelope"/>
    <property type="evidence" value="ECO:0007669"/>
    <property type="project" value="UniProtKB-SubCell"/>
</dbReference>
<keyword evidence="8" id="KW-1185">Reference proteome</keyword>
<keyword evidence="4" id="KW-0676">Redox-active center</keyword>
<comment type="caution">
    <text evidence="7">The sequence shown here is derived from an EMBL/GenBank/DDBJ whole genome shotgun (WGS) entry which is preliminary data.</text>
</comment>
<feature type="chain" id="PRO_5035162988" evidence="5">
    <location>
        <begin position="22"/>
        <end position="162"/>
    </location>
</feature>
<gene>
    <name evidence="7" type="ORF">ICJ83_13765</name>
</gene>
<evidence type="ECO:0000256" key="1">
    <source>
        <dbReference type="ARBA" id="ARBA00004196"/>
    </source>
</evidence>
<dbReference type="Proteomes" id="UP000600588">
    <property type="component" value="Unassembled WGS sequence"/>
</dbReference>
<dbReference type="RefSeq" id="WP_188230983.1">
    <property type="nucleotide sequence ID" value="NZ_JACVXB010000006.1"/>
</dbReference>
<organism evidence="7 8">
    <name type="scientific">Aestuariibaculum sediminum</name>
    <dbReference type="NCBI Taxonomy" id="2770637"/>
    <lineage>
        <taxon>Bacteria</taxon>
        <taxon>Pseudomonadati</taxon>
        <taxon>Bacteroidota</taxon>
        <taxon>Flavobacteriia</taxon>
        <taxon>Flavobacteriales</taxon>
        <taxon>Flavobacteriaceae</taxon>
    </lineage>
</organism>
<dbReference type="PROSITE" id="PS51352">
    <property type="entry name" value="THIOREDOXIN_2"/>
    <property type="match status" value="1"/>
</dbReference>
<dbReference type="EMBL" id="JACVXB010000006">
    <property type="protein sequence ID" value="MBD0833200.1"/>
    <property type="molecule type" value="Genomic_DNA"/>
</dbReference>
<evidence type="ECO:0000256" key="4">
    <source>
        <dbReference type="ARBA" id="ARBA00023284"/>
    </source>
</evidence>
<evidence type="ECO:0000256" key="2">
    <source>
        <dbReference type="ARBA" id="ARBA00022748"/>
    </source>
</evidence>
<evidence type="ECO:0000259" key="6">
    <source>
        <dbReference type="PROSITE" id="PS51352"/>
    </source>
</evidence>
<proteinExistence type="predicted"/>
<name>A0A8J6Q472_9FLAO</name>
<dbReference type="SUPFAM" id="SSF52833">
    <property type="entry name" value="Thioredoxin-like"/>
    <property type="match status" value="1"/>
</dbReference>
<feature type="domain" description="Thioredoxin" evidence="6">
    <location>
        <begin position="24"/>
        <end position="162"/>
    </location>
</feature>
<dbReference type="InterPro" id="IPR012336">
    <property type="entry name" value="Thioredoxin-like_fold"/>
</dbReference>